<dbReference type="eggNOG" id="ENOG5031PM7">
    <property type="taxonomic scope" value="Bacteria"/>
</dbReference>
<sequence length="60" mass="6705">MAGNARWGNGGNLSANGKENFIDSWLFRLKLVAYIYSKPLMQILVHRKCQNYGTAMELGG</sequence>
<accession>F9RVT5</accession>
<proteinExistence type="predicted"/>
<dbReference type="Proteomes" id="UP000004349">
    <property type="component" value="Unassembled WGS sequence"/>
</dbReference>
<dbReference type="AlphaFoldDB" id="F9RVT5"/>
<protein>
    <submittedName>
        <fullName evidence="1">Uncharacterized protein</fullName>
    </submittedName>
</protein>
<name>F9RVT5_9VIBR</name>
<comment type="caution">
    <text evidence="1">The sequence shown here is derived from an EMBL/GenBank/DDBJ whole genome shotgun (WGS) entry which is preliminary data.</text>
</comment>
<evidence type="ECO:0000313" key="1">
    <source>
        <dbReference type="EMBL" id="EGU29384.1"/>
    </source>
</evidence>
<organism evidence="1 2">
    <name type="scientific">Vibrio scophthalmi LMG 19158</name>
    <dbReference type="NCBI Taxonomy" id="870967"/>
    <lineage>
        <taxon>Bacteria</taxon>
        <taxon>Pseudomonadati</taxon>
        <taxon>Pseudomonadota</taxon>
        <taxon>Gammaproteobacteria</taxon>
        <taxon>Vibrionales</taxon>
        <taxon>Vibrionaceae</taxon>
        <taxon>Vibrio</taxon>
    </lineage>
</organism>
<reference evidence="1 2" key="1">
    <citation type="journal article" date="2012" name="Int. J. Syst. Evol. Microbiol.">
        <title>Vibrio caribbeanicus sp. nov., isolated from the marine sponge Scleritoderma cyanea.</title>
        <authorList>
            <person name="Hoffmann M."/>
            <person name="Monday S.R."/>
            <person name="Allard M.W."/>
            <person name="Strain E.A."/>
            <person name="Whittaker P."/>
            <person name="Naum M."/>
            <person name="McCarthy P.J."/>
            <person name="Lopez J.V."/>
            <person name="Fischer M."/>
            <person name="Brown E.W."/>
        </authorList>
    </citation>
    <scope>NUCLEOTIDE SEQUENCE [LARGE SCALE GENOMIC DNA]</scope>
    <source>
        <strain evidence="1 2">LMG 19158</strain>
    </source>
</reference>
<gene>
    <name evidence="1" type="ORF">VIS19158_21091</name>
</gene>
<evidence type="ECO:0000313" key="2">
    <source>
        <dbReference type="Proteomes" id="UP000004349"/>
    </source>
</evidence>
<dbReference type="EMBL" id="AFWE01000226">
    <property type="protein sequence ID" value="EGU29384.1"/>
    <property type="molecule type" value="Genomic_DNA"/>
</dbReference>